<evidence type="ECO:0000313" key="1">
    <source>
        <dbReference type="EMBL" id="TWJ12126.1"/>
    </source>
</evidence>
<dbReference type="RefSeq" id="WP_158645599.1">
    <property type="nucleotide sequence ID" value="NZ_BAABIJ010000002.1"/>
</dbReference>
<comment type="caution">
    <text evidence="1">The sequence shown here is derived from an EMBL/GenBank/DDBJ whole genome shotgun (WGS) entry which is preliminary data.</text>
</comment>
<name>A0A562V2L3_9ACTN</name>
<organism evidence="1 2">
    <name type="scientific">Stackebrandtia albiflava</name>
    <dbReference type="NCBI Taxonomy" id="406432"/>
    <lineage>
        <taxon>Bacteria</taxon>
        <taxon>Bacillati</taxon>
        <taxon>Actinomycetota</taxon>
        <taxon>Actinomycetes</taxon>
        <taxon>Glycomycetales</taxon>
        <taxon>Glycomycetaceae</taxon>
        <taxon>Stackebrandtia</taxon>
    </lineage>
</organism>
<dbReference type="EMBL" id="VLLL01000006">
    <property type="protein sequence ID" value="TWJ12126.1"/>
    <property type="molecule type" value="Genomic_DNA"/>
</dbReference>
<protein>
    <submittedName>
        <fullName evidence="1">Uncharacterized protein</fullName>
    </submittedName>
</protein>
<sequence length="48" mass="5633">MLMKLFANWPWTRRNYIGRHRAVPRYFGDVEGIDTVAQLLGAVGRDKR</sequence>
<evidence type="ECO:0000313" key="2">
    <source>
        <dbReference type="Proteomes" id="UP000321617"/>
    </source>
</evidence>
<reference evidence="1 2" key="1">
    <citation type="journal article" date="2013" name="Stand. Genomic Sci.">
        <title>Genomic Encyclopedia of Type Strains, Phase I: The one thousand microbial genomes (KMG-I) project.</title>
        <authorList>
            <person name="Kyrpides N.C."/>
            <person name="Woyke T."/>
            <person name="Eisen J.A."/>
            <person name="Garrity G."/>
            <person name="Lilburn T.G."/>
            <person name="Beck B.J."/>
            <person name="Whitman W.B."/>
            <person name="Hugenholtz P."/>
            <person name="Klenk H.P."/>
        </authorList>
    </citation>
    <scope>NUCLEOTIDE SEQUENCE [LARGE SCALE GENOMIC DNA]</scope>
    <source>
        <strain evidence="1 2">DSM 45044</strain>
    </source>
</reference>
<keyword evidence="2" id="KW-1185">Reference proteome</keyword>
<accession>A0A562V2L3</accession>
<proteinExistence type="predicted"/>
<dbReference type="AlphaFoldDB" id="A0A562V2L3"/>
<dbReference type="Proteomes" id="UP000321617">
    <property type="component" value="Unassembled WGS sequence"/>
</dbReference>
<gene>
    <name evidence="1" type="ORF">LX16_2876</name>
</gene>